<organism evidence="2 3">
    <name type="scientific">Enterococcus termitis</name>
    <dbReference type="NCBI Taxonomy" id="332950"/>
    <lineage>
        <taxon>Bacteria</taxon>
        <taxon>Bacillati</taxon>
        <taxon>Bacillota</taxon>
        <taxon>Bacilli</taxon>
        <taxon>Lactobacillales</taxon>
        <taxon>Enterococcaceae</taxon>
        <taxon>Enterococcus</taxon>
    </lineage>
</organism>
<sequence length="75" mass="8291">MSTGNLDSFLKGSFITIISFVVILMILKHWKGAEWLKIGSTIFIALIVLDFANNQGAVVLGVVKWFASLFGINFK</sequence>
<feature type="transmembrane region" description="Helical" evidence="1">
    <location>
        <begin position="42"/>
        <end position="67"/>
    </location>
</feature>
<reference evidence="3" key="1">
    <citation type="submission" date="2016-09" db="EMBL/GenBank/DDBJ databases">
        <authorList>
            <person name="Gulvik C.A."/>
        </authorList>
    </citation>
    <scope>NUCLEOTIDE SEQUENCE [LARGE SCALE GENOMIC DNA]</scope>
    <source>
        <strain evidence="3">LMG 8895</strain>
    </source>
</reference>
<evidence type="ECO:0000256" key="1">
    <source>
        <dbReference type="SAM" id="Phobius"/>
    </source>
</evidence>
<accession>A0A1E5GVV4</accession>
<dbReference type="OrthoDB" id="2190802at2"/>
<dbReference type="PATRIC" id="fig|332950.4.peg.1611"/>
<proteinExistence type="predicted"/>
<keyword evidence="1" id="KW-0472">Membrane</keyword>
<keyword evidence="3" id="KW-1185">Reference proteome</keyword>
<feature type="transmembrane region" description="Helical" evidence="1">
    <location>
        <begin position="12"/>
        <end position="30"/>
    </location>
</feature>
<comment type="caution">
    <text evidence="2">The sequence shown here is derived from an EMBL/GenBank/DDBJ whole genome shotgun (WGS) entry which is preliminary data.</text>
</comment>
<dbReference type="Proteomes" id="UP000095094">
    <property type="component" value="Unassembled WGS sequence"/>
</dbReference>
<dbReference type="RefSeq" id="WP_069663183.1">
    <property type="nucleotide sequence ID" value="NZ_JBHUJJ010000001.1"/>
</dbReference>
<gene>
    <name evidence="2" type="ORF">BCR25_04100</name>
</gene>
<name>A0A1E5GVV4_9ENTE</name>
<evidence type="ECO:0000313" key="2">
    <source>
        <dbReference type="EMBL" id="OEG16786.1"/>
    </source>
</evidence>
<evidence type="ECO:0000313" key="3">
    <source>
        <dbReference type="Proteomes" id="UP000095094"/>
    </source>
</evidence>
<keyword evidence="1" id="KW-0812">Transmembrane</keyword>
<keyword evidence="1" id="KW-1133">Transmembrane helix</keyword>
<dbReference type="EMBL" id="MIJY01000012">
    <property type="protein sequence ID" value="OEG16786.1"/>
    <property type="molecule type" value="Genomic_DNA"/>
</dbReference>
<protein>
    <submittedName>
        <fullName evidence="2">Uncharacterized protein</fullName>
    </submittedName>
</protein>
<dbReference type="AlphaFoldDB" id="A0A1E5GVV4"/>